<gene>
    <name evidence="3" type="ORF">CAL25_23110</name>
</gene>
<dbReference type="InterPro" id="IPR005064">
    <property type="entry name" value="BUG"/>
</dbReference>
<dbReference type="AlphaFoldDB" id="A0A261T396"/>
<keyword evidence="4" id="KW-1185">Reference proteome</keyword>
<evidence type="ECO:0000256" key="2">
    <source>
        <dbReference type="SAM" id="SignalP"/>
    </source>
</evidence>
<dbReference type="CDD" id="cd07012">
    <property type="entry name" value="PBP2_Bug_TTT"/>
    <property type="match status" value="1"/>
</dbReference>
<dbReference type="Gene3D" id="3.40.190.10">
    <property type="entry name" value="Periplasmic binding protein-like II"/>
    <property type="match status" value="1"/>
</dbReference>
<proteinExistence type="inferred from homology"/>
<feature type="signal peptide" evidence="2">
    <location>
        <begin position="1"/>
        <end position="27"/>
    </location>
</feature>
<dbReference type="Pfam" id="PF03401">
    <property type="entry name" value="TctC"/>
    <property type="match status" value="1"/>
</dbReference>
<dbReference type="Proteomes" id="UP000216913">
    <property type="component" value="Unassembled WGS sequence"/>
</dbReference>
<dbReference type="SUPFAM" id="SSF53850">
    <property type="entry name" value="Periplasmic binding protein-like II"/>
    <property type="match status" value="1"/>
</dbReference>
<protein>
    <submittedName>
        <fullName evidence="3">ABC transporter substrate-binding protein</fullName>
    </submittedName>
</protein>
<dbReference type="EMBL" id="NEVP01000016">
    <property type="protein sequence ID" value="OZI43821.1"/>
    <property type="molecule type" value="Genomic_DNA"/>
</dbReference>
<keyword evidence="2" id="KW-0732">Signal</keyword>
<dbReference type="InterPro" id="IPR042100">
    <property type="entry name" value="Bug_dom1"/>
</dbReference>
<accession>A0A261T396</accession>
<organism evidence="3 4">
    <name type="scientific">Bordetella genomosp. 5</name>
    <dbReference type="NCBI Taxonomy" id="1395608"/>
    <lineage>
        <taxon>Bacteria</taxon>
        <taxon>Pseudomonadati</taxon>
        <taxon>Pseudomonadota</taxon>
        <taxon>Betaproteobacteria</taxon>
        <taxon>Burkholderiales</taxon>
        <taxon>Alcaligenaceae</taxon>
        <taxon>Bordetella</taxon>
    </lineage>
</organism>
<dbReference type="PANTHER" id="PTHR42928">
    <property type="entry name" value="TRICARBOXYLATE-BINDING PROTEIN"/>
    <property type="match status" value="1"/>
</dbReference>
<feature type="chain" id="PRO_5012333915" evidence="2">
    <location>
        <begin position="28"/>
        <end position="330"/>
    </location>
</feature>
<dbReference type="PROSITE" id="PS51257">
    <property type="entry name" value="PROKAR_LIPOPROTEIN"/>
    <property type="match status" value="1"/>
</dbReference>
<evidence type="ECO:0000313" key="4">
    <source>
        <dbReference type="Proteomes" id="UP000216913"/>
    </source>
</evidence>
<evidence type="ECO:0000256" key="1">
    <source>
        <dbReference type="ARBA" id="ARBA00006987"/>
    </source>
</evidence>
<dbReference type="Gene3D" id="3.40.190.150">
    <property type="entry name" value="Bordetella uptake gene, domain 1"/>
    <property type="match status" value="1"/>
</dbReference>
<evidence type="ECO:0000313" key="3">
    <source>
        <dbReference type="EMBL" id="OZI43821.1"/>
    </source>
</evidence>
<dbReference type="RefSeq" id="WP_170948582.1">
    <property type="nucleotide sequence ID" value="NZ_NEVN01000012.1"/>
</dbReference>
<dbReference type="PANTHER" id="PTHR42928:SF5">
    <property type="entry name" value="BLR1237 PROTEIN"/>
    <property type="match status" value="1"/>
</dbReference>
<comment type="similarity">
    <text evidence="1">Belongs to the UPF0065 (bug) family.</text>
</comment>
<reference evidence="3 4" key="1">
    <citation type="submission" date="2017-05" db="EMBL/GenBank/DDBJ databases">
        <title>Complete and WGS of Bordetella genogroups.</title>
        <authorList>
            <person name="Spilker T."/>
            <person name="LiPuma J."/>
        </authorList>
    </citation>
    <scope>NUCLEOTIDE SEQUENCE [LARGE SCALE GENOMIC DNA]</scope>
    <source>
        <strain evidence="3 4">AU10456</strain>
    </source>
</reference>
<name>A0A261T396_9BORD</name>
<sequence>MRIVNSPAALWVAGIAACIGMSGPAVSAAGTETWPSRPINLIVPFPAGGGADTLARLVSEPLMRDLGQTIIVENRPGAGGNIGSATASRAEPNGYTLAYATNGTQAINHWLYKTTGFSRDDFEPISRLTTIAAAVVVNPADPYRSLKDLLDAARDKPGMLTCGSAGNGTTSHLACEQLKQMAGVNIVHVPYKGGAAAMTDLMGGRLSLLIDVMPNVAPQIKAQRLRALAVTTAERVASLPDVPTVAEAGVPGYAFFAWDALYAPKGTPAKVLDRLNAAVHKAMAEPEMRAQLEARGAQPAPTTREELRAFSNQEYERLGKVVRTAGAVID</sequence>
<dbReference type="PIRSF" id="PIRSF017082">
    <property type="entry name" value="YflP"/>
    <property type="match status" value="1"/>
</dbReference>
<comment type="caution">
    <text evidence="3">The sequence shown here is derived from an EMBL/GenBank/DDBJ whole genome shotgun (WGS) entry which is preliminary data.</text>
</comment>